<dbReference type="Pfam" id="PF12796">
    <property type="entry name" value="Ank_2"/>
    <property type="match status" value="2"/>
</dbReference>
<proteinExistence type="predicted"/>
<evidence type="ECO:0000313" key="4">
    <source>
        <dbReference type="Proteomes" id="UP000289600"/>
    </source>
</evidence>
<evidence type="ECO:0000313" key="3">
    <source>
        <dbReference type="EMBL" id="AVL95223.1"/>
    </source>
</evidence>
<dbReference type="Proteomes" id="UP000289600">
    <property type="component" value="Segment"/>
</dbReference>
<gene>
    <name evidence="3" type="ORF">mc_836</name>
</gene>
<reference evidence="4" key="1">
    <citation type="submission" date="2018-01" db="EMBL/GenBank/DDBJ databases">
        <title>Testimony of 'menage a trois' revealed by the proteome of Megavirus virophage.</title>
        <authorList>
            <person name="Jeudy S."/>
            <person name="Bertaux L."/>
            <person name="Alempic J.-M."/>
            <person name="Lartigue A."/>
            <person name="Legendre M."/>
            <person name="Philippe N."/>
            <person name="Beucher L."/>
            <person name="Biondi E."/>
            <person name="Juul S."/>
            <person name="Turner D."/>
            <person name="Coute Y."/>
            <person name="Claverie J.-M."/>
            <person name="Abergel C."/>
        </authorList>
    </citation>
    <scope>NUCLEOTIDE SEQUENCE [LARGE SCALE GENOMIC DNA]</scope>
</reference>
<organism evidence="3 4">
    <name type="scientific">Moumouvirus australiensis</name>
    <dbReference type="NCBI Taxonomy" id="2109587"/>
    <lineage>
        <taxon>Viruses</taxon>
        <taxon>Varidnaviria</taxon>
        <taxon>Bamfordvirae</taxon>
        <taxon>Nucleocytoviricota</taxon>
        <taxon>Megaviricetes</taxon>
        <taxon>Imitervirales</taxon>
        <taxon>Mimiviridae</taxon>
        <taxon>Megamimivirinae</taxon>
        <taxon>Moumouvirus</taxon>
        <taxon>Moumouvirus australiense</taxon>
    </lineage>
</organism>
<dbReference type="SUPFAM" id="SSF48403">
    <property type="entry name" value="Ankyrin repeat"/>
    <property type="match status" value="1"/>
</dbReference>
<accession>A0A2P1EMW6</accession>
<dbReference type="EMBL" id="MG807320">
    <property type="protein sequence ID" value="AVL95223.1"/>
    <property type="molecule type" value="Genomic_DNA"/>
</dbReference>
<evidence type="ECO:0000256" key="1">
    <source>
        <dbReference type="ARBA" id="ARBA00022737"/>
    </source>
</evidence>
<protein>
    <submittedName>
        <fullName evidence="3">Ankyrin repeat protein</fullName>
    </submittedName>
</protein>
<dbReference type="Gene3D" id="1.25.40.20">
    <property type="entry name" value="Ankyrin repeat-containing domain"/>
    <property type="match status" value="2"/>
</dbReference>
<dbReference type="PROSITE" id="PS50088">
    <property type="entry name" value="ANK_REPEAT"/>
    <property type="match status" value="1"/>
</dbReference>
<evidence type="ECO:0000256" key="2">
    <source>
        <dbReference type="ARBA" id="ARBA00023043"/>
    </source>
</evidence>
<keyword evidence="2" id="KW-0040">ANK repeat</keyword>
<dbReference type="InterPro" id="IPR036770">
    <property type="entry name" value="Ankyrin_rpt-contain_sf"/>
</dbReference>
<sequence length="448" mass="53010">MQYQDQDTYSILPTEIWKNIIDFDMKQMFGLLFTSRQFFELLSVSSNKFMFLYYLLKKDQKKFVDLFLQCDKTNNLTFLELQKIRAKNNNNVYLNECMKLSCIVGSLDVLDYCIIHGANYRINNDEPFKLALENGHLDIAQYFYKKKITIKTNRAEVLVIACQKGDLDTVKFLVDRKICPISIKNNKAFVIACENGHLDLVKFLVEKGADINAGKILPIISAIIGNHMHILEYLVNLGVDFSNSTSTYHIGQVLINYNRFNMIKYLLDKGLDVSSWIISDLSFSDNLYIMKYIFDNYTIKKDIIKKALTYAVQSNNLEMIKYLFEKYSYNNDEIYQAFHQASWEDNIDIVKYLYNKGITFIKHLYTNDFLFVKHLFNFEIVTKCPRQLFYDIIHFQHREIIEFYLENDIFCVDEFYEDIIKHIPKNVDKCDYLIKYNRGISEHLLPHY</sequence>
<name>A0A2P1EMW6_9VIRU</name>
<keyword evidence="1" id="KW-0677">Repeat</keyword>
<dbReference type="SMART" id="SM00248">
    <property type="entry name" value="ANK"/>
    <property type="match status" value="9"/>
</dbReference>
<dbReference type="InterPro" id="IPR002110">
    <property type="entry name" value="Ankyrin_rpt"/>
</dbReference>
<dbReference type="PANTHER" id="PTHR24198:SF165">
    <property type="entry name" value="ANKYRIN REPEAT-CONTAINING PROTEIN-RELATED"/>
    <property type="match status" value="1"/>
</dbReference>
<dbReference type="PROSITE" id="PS50297">
    <property type="entry name" value="ANK_REP_REGION"/>
    <property type="match status" value="1"/>
</dbReference>
<dbReference type="PANTHER" id="PTHR24198">
    <property type="entry name" value="ANKYRIN REPEAT AND PROTEIN KINASE DOMAIN-CONTAINING PROTEIN"/>
    <property type="match status" value="1"/>
</dbReference>
<keyword evidence="4" id="KW-1185">Reference proteome</keyword>